<dbReference type="eggNOG" id="arCOG09475">
    <property type="taxonomic scope" value="Archaea"/>
</dbReference>
<dbReference type="PROSITE" id="PS50093">
    <property type="entry name" value="PKD"/>
    <property type="match status" value="6"/>
</dbReference>
<feature type="domain" description="PKD" evidence="2">
    <location>
        <begin position="863"/>
        <end position="940"/>
    </location>
</feature>
<dbReference type="InterPro" id="IPR035986">
    <property type="entry name" value="PKD_dom_sf"/>
</dbReference>
<feature type="domain" description="PKD" evidence="2">
    <location>
        <begin position="616"/>
        <end position="694"/>
    </location>
</feature>
<dbReference type="SMART" id="SM00089">
    <property type="entry name" value="PKD"/>
    <property type="match status" value="6"/>
</dbReference>
<dbReference type="eggNOG" id="arCOG02516">
    <property type="taxonomic scope" value="Archaea"/>
</dbReference>
<dbReference type="eggNOG" id="arCOG02508">
    <property type="taxonomic scope" value="Archaea"/>
</dbReference>
<dbReference type="InterPro" id="IPR013783">
    <property type="entry name" value="Ig-like_fold"/>
</dbReference>
<dbReference type="eggNOG" id="arCOG02510">
    <property type="taxonomic scope" value="Archaea"/>
</dbReference>
<accession>F0T754</accession>
<evidence type="ECO:0000313" key="4">
    <source>
        <dbReference type="Proteomes" id="UP000007490"/>
    </source>
</evidence>
<dbReference type="RefSeq" id="WP_013646039.1">
    <property type="nucleotide sequence ID" value="NC_015216.1"/>
</dbReference>
<name>F0T754_METLA</name>
<dbReference type="PANTHER" id="PTHR36842:SF1">
    <property type="entry name" value="PROTEIN TOLB"/>
    <property type="match status" value="1"/>
</dbReference>
<evidence type="ECO:0000256" key="1">
    <source>
        <dbReference type="ARBA" id="ARBA00022729"/>
    </source>
</evidence>
<dbReference type="InterPro" id="IPR059177">
    <property type="entry name" value="GH29D-like_dom"/>
</dbReference>
<dbReference type="InterPro" id="IPR000601">
    <property type="entry name" value="PKD_dom"/>
</dbReference>
<dbReference type="PANTHER" id="PTHR36842">
    <property type="entry name" value="PROTEIN TOLB HOMOLOG"/>
    <property type="match status" value="1"/>
</dbReference>
<dbReference type="FunFam" id="2.60.40.10:FF:000270">
    <property type="entry name" value="Cell surface protein"/>
    <property type="match status" value="6"/>
</dbReference>
<dbReference type="AlphaFoldDB" id="F0T754"/>
<dbReference type="Pfam" id="PF13205">
    <property type="entry name" value="Big_5"/>
    <property type="match status" value="1"/>
</dbReference>
<proteinExistence type="predicted"/>
<dbReference type="CDD" id="cd00146">
    <property type="entry name" value="PKD"/>
    <property type="match status" value="6"/>
</dbReference>
<dbReference type="Gene3D" id="2.60.40.10">
    <property type="entry name" value="Immunoglobulins"/>
    <property type="match status" value="6"/>
</dbReference>
<feature type="domain" description="PKD" evidence="2">
    <location>
        <begin position="782"/>
        <end position="858"/>
    </location>
</feature>
<dbReference type="Pfam" id="PF18911">
    <property type="entry name" value="PKD_4"/>
    <property type="match status" value="6"/>
</dbReference>
<dbReference type="Proteomes" id="UP000007490">
    <property type="component" value="Chromosome"/>
</dbReference>
<dbReference type="InterPro" id="IPR032812">
    <property type="entry name" value="SbsA_Ig"/>
</dbReference>
<reference evidence="3 4" key="2">
    <citation type="journal article" date="2014" name="Int. J. Syst. Evol. Microbiol.">
        <title>Methanobacterium paludis sp. nov. and a novel strain of Methanobacterium lacus isolated from northern peatlands.</title>
        <authorList>
            <person name="Cadillo-Quiroz H."/>
            <person name="Brauer S.L."/>
            <person name="Goodson N."/>
            <person name="Yavitt J.B."/>
            <person name="Zinder S.H."/>
        </authorList>
    </citation>
    <scope>NUCLEOTIDE SEQUENCE [LARGE SCALE GENOMIC DNA]</scope>
    <source>
        <strain evidence="3 4">AL-21</strain>
    </source>
</reference>
<dbReference type="InterPro" id="IPR022409">
    <property type="entry name" value="PKD/Chitinase_dom"/>
</dbReference>
<dbReference type="SUPFAM" id="SSF49299">
    <property type="entry name" value="PKD domain"/>
    <property type="match status" value="6"/>
</dbReference>
<keyword evidence="1" id="KW-0732">Signal</keyword>
<protein>
    <submittedName>
        <fullName evidence="3">PKD domain containing protein</fullName>
    </submittedName>
</protein>
<dbReference type="Pfam" id="PF13290">
    <property type="entry name" value="CHB_HEX_C_1"/>
    <property type="match status" value="4"/>
</dbReference>
<dbReference type="GeneID" id="68611117"/>
<gene>
    <name evidence="3" type="ordered locus">Metbo_2475</name>
</gene>
<reference evidence="4" key="1">
    <citation type="submission" date="2011-02" db="EMBL/GenBank/DDBJ databases">
        <title>Complete sequence of Methanobacterium sp. AL-21.</title>
        <authorList>
            <consortium name="US DOE Joint Genome Institute"/>
            <person name="Lucas S."/>
            <person name="Copeland A."/>
            <person name="Lapidus A."/>
            <person name="Cheng J.-F."/>
            <person name="Goodwin L."/>
            <person name="Pitluck S."/>
            <person name="Chertkov O."/>
            <person name="Detter J.C."/>
            <person name="Han C."/>
            <person name="Tapia R."/>
            <person name="Land M."/>
            <person name="Hauser L."/>
            <person name="Kyrpides N."/>
            <person name="Ivanova N."/>
            <person name="Mikhailova N."/>
            <person name="Pagani I."/>
            <person name="Cadillo-Quiroz H."/>
            <person name="Imachi H."/>
            <person name="Zinder S."/>
            <person name="Liu W."/>
            <person name="Woyke T."/>
        </authorList>
    </citation>
    <scope>NUCLEOTIDE SEQUENCE [LARGE SCALE GENOMIC DNA]</scope>
    <source>
        <strain evidence="4">AL-21</strain>
    </source>
</reference>
<feature type="domain" description="PKD" evidence="2">
    <location>
        <begin position="699"/>
        <end position="777"/>
    </location>
</feature>
<evidence type="ECO:0000313" key="3">
    <source>
        <dbReference type="EMBL" id="ADZ10688.1"/>
    </source>
</evidence>
<feature type="domain" description="PKD" evidence="2">
    <location>
        <begin position="27"/>
        <end position="105"/>
    </location>
</feature>
<keyword evidence="4" id="KW-1185">Reference proteome</keyword>
<evidence type="ECO:0000259" key="2">
    <source>
        <dbReference type="PROSITE" id="PS50093"/>
    </source>
</evidence>
<dbReference type="STRING" id="877455.Metbo_2475"/>
<dbReference type="KEGG" id="mel:Metbo_2475"/>
<dbReference type="HOGENOM" id="CLU_260893_0_0_2"/>
<organism evidence="3 4">
    <name type="scientific">Methanobacterium lacus (strain AL-21)</name>
    <dbReference type="NCBI Taxonomy" id="877455"/>
    <lineage>
        <taxon>Archaea</taxon>
        <taxon>Methanobacteriati</taxon>
        <taxon>Methanobacteriota</taxon>
        <taxon>Methanomada group</taxon>
        <taxon>Methanobacteria</taxon>
        <taxon>Methanobacteriales</taxon>
        <taxon>Methanobacteriaceae</taxon>
        <taxon>Methanobacterium</taxon>
    </lineage>
</organism>
<dbReference type="EMBL" id="CP002551">
    <property type="protein sequence ID" value="ADZ10688.1"/>
    <property type="molecule type" value="Genomic_DNA"/>
</dbReference>
<feature type="domain" description="PKD" evidence="2">
    <location>
        <begin position="361"/>
        <end position="444"/>
    </location>
</feature>
<sequence length="1208" mass="129833" precursor="true">MNRYAIFIVLSCAMIVMICGSASAASPAANFTANTTNGHSPLNVHFTDKSTGNPTSWNWDFGDGSSSTDQNPNHTFSTVGAYTIKLTATNDDGSSSLTRNNYITAWNTTSVMTSNNGIAFYVANDAGVKYDIVNGVNQQGDYQQIHVNNSYYISRGGGGMNPVQLSTDPTNKYGTITTTGNQTGKFWVVFSGGIGHMDDCILMLAVNGTIPDNFAFHVTASGYTYDIPAPALSNPLTSSLTNVQYVNGVNETFTKDDFIYGQQSWKPTNTVNYPIYQGQDPNNKFSLMFIDLDVGAFCTNAYTGVTNGSIEVDYSFSNLESFASFGAYGWFSACNWGTGIPMASNIAQGGYNVQGITPITPVANFTANTTTGLNPETVQFTDTSSNTPTSWLWDFGDGTTSTDQNPTHVYSLPGSYTVTLIATNNAGSSTLTQTNYITVFNSSNPTVTATPKEGYYNKTVNVSLTSDQPDAVIYYTTDGSDPTDSSNSSRLPYSDPIPISNNTMLNFAAVNNGGVWSSRYSKTYVIDTSIPEVYTNPNGGNYPESVTVELTGKDPDTLTTVYYTTDGSDPRTSTTANVYTGPITLLSTTTLKYVAVDQASNWSPEYVQTYTIVNAPVADFTANSTKGTAPLGVQFTDKSINSPTSWLWDFGDGTTSTDQNPIHIYDTPGIYTVTLTATNLAGNSNLTLINYVTVDWPTPVANFTANVTNGTAPLDVQFTDKSNGNVKDYNWDFGDGSTSTAQSPTHTYNTPGTYSVTLTVSGPGGSSTETFTDYVTVNWPTPVADFAVNATSGTAPLDVQFTDKSNGNVKDYNWNFGDGSTSDLKNTEHVFTVPGTYTVILTVNGPGGMTSQTKYITVNYPAPIAGFTANTTKGTAPLKVKFTDSSAGNVSGYLWNFGDGTTSTDQNPTHSYTKPGNYTVKLTVTNHGGSSTISSLITVQNHVLPTATTNVKGGLYNTEKTVTIAMSKSGSIYYTINGTTPTTSSKKYTGPISIKSTTTLKFIAVDNDGYKSNVYAETYTIDKIPPKASSNVQSGLYNADKSVKLTMDKNGTIYYTIDGTAPTTSSKKYTGPISIKSTTTLKFIAVDLAGNKSPVYTSKYTIDKKAPTVTSSNPVNGAKNVSTTSTITINFNKLLNSSLNWSKIYIKNLNTGKLVSIKTTIKNNQLSIKMTQTRYSKNNYQVYIPQSAVKDNAGNNLKTAYYFRFKTK</sequence>